<dbReference type="PIRSF" id="PIRSF033535">
    <property type="entry name" value="UCP033535_plp"/>
    <property type="match status" value="1"/>
</dbReference>
<proteinExistence type="predicted"/>
<gene>
    <name evidence="1" type="ORF">AN401_07990</name>
</gene>
<accession>A0A231N2P8</accession>
<protein>
    <submittedName>
        <fullName evidence="1">Uncharacterized protein</fullName>
    </submittedName>
</protein>
<keyword evidence="2" id="KW-1185">Reference proteome</keyword>
<dbReference type="Pfam" id="PF10054">
    <property type="entry name" value="DUF2291"/>
    <property type="match status" value="1"/>
</dbReference>
<organism evidence="1 2">
    <name type="scientific">Zobellella denitrificans</name>
    <dbReference type="NCBI Taxonomy" id="347534"/>
    <lineage>
        <taxon>Bacteria</taxon>
        <taxon>Pseudomonadati</taxon>
        <taxon>Pseudomonadota</taxon>
        <taxon>Gammaproteobacteria</taxon>
        <taxon>Aeromonadales</taxon>
        <taxon>Aeromonadaceae</taxon>
        <taxon>Zobellella</taxon>
    </lineage>
</organism>
<dbReference type="OrthoDB" id="6631333at2"/>
<name>A0A231N2P8_9GAMM</name>
<dbReference type="KEGG" id="zdf:AN401_07990"/>
<dbReference type="EMBL" id="CP012621">
    <property type="protein sequence ID" value="ATG73806.1"/>
    <property type="molecule type" value="Genomic_DNA"/>
</dbReference>
<evidence type="ECO:0000313" key="1">
    <source>
        <dbReference type="EMBL" id="ATG73806.1"/>
    </source>
</evidence>
<dbReference type="RefSeq" id="WP_094038470.1">
    <property type="nucleotide sequence ID" value="NZ_CP012621.1"/>
</dbReference>
<evidence type="ECO:0000313" key="2">
    <source>
        <dbReference type="Proteomes" id="UP000217763"/>
    </source>
</evidence>
<dbReference type="Proteomes" id="UP000217763">
    <property type="component" value="Chromosome"/>
</dbReference>
<sequence>MQTELSQRLASQSRRRLFAGAAVAAVLVSAMALDTKVIVLGSDQDIRQQAFSPDAYGQQEFPRIRHHILENAVDARVLWEDIQLDKAAAGQKYGVSAGAGSVIPVSFSGTVGSGNAGIYYVDVEGMPDGQKIRIQTGPAIHGTDIRDATGTIEFGQFKNQIEYQDVGAALNRAMKDEVLASIDTSSLTGKTVEVTGVFKLINTNNWLVTPVRLEVK</sequence>
<dbReference type="InterPro" id="IPR036215">
    <property type="entry name" value="TM0957-like_sf"/>
</dbReference>
<dbReference type="SUPFAM" id="SSF141318">
    <property type="entry name" value="TM0957-like"/>
    <property type="match status" value="1"/>
</dbReference>
<dbReference type="AlphaFoldDB" id="A0A231N2P8"/>
<dbReference type="InterPro" id="IPR014582">
    <property type="entry name" value="UCP033535_lipo"/>
</dbReference>
<reference evidence="2" key="1">
    <citation type="submission" date="2015-09" db="EMBL/GenBank/DDBJ databases">
        <authorList>
            <person name="Shao Z."/>
            <person name="Wang L."/>
        </authorList>
    </citation>
    <scope>NUCLEOTIDE SEQUENCE [LARGE SCALE GENOMIC DNA]</scope>
    <source>
        <strain evidence="2">F13-1</strain>
    </source>
</reference>